<dbReference type="InterPro" id="IPR022790">
    <property type="entry name" value="GH26_dom"/>
</dbReference>
<keyword evidence="7" id="KW-1185">Reference proteome</keyword>
<keyword evidence="3 4" id="KW-0326">Glycosidase</keyword>
<dbReference type="InterPro" id="IPR017853">
    <property type="entry name" value="GH"/>
</dbReference>
<dbReference type="InterPro" id="IPR000805">
    <property type="entry name" value="Glyco_hydro_26"/>
</dbReference>
<dbReference type="RefSeq" id="WP_115868990.1">
    <property type="nucleotide sequence ID" value="NZ_QREG01000015.1"/>
</dbReference>
<dbReference type="SUPFAM" id="SSF51445">
    <property type="entry name" value="(Trans)glycosidases"/>
    <property type="match status" value="1"/>
</dbReference>
<comment type="caution">
    <text evidence="6">The sequence shown here is derived from an EMBL/GenBank/DDBJ whole genome shotgun (WGS) entry which is preliminary data.</text>
</comment>
<evidence type="ECO:0000256" key="2">
    <source>
        <dbReference type="ARBA" id="ARBA00022801"/>
    </source>
</evidence>
<proteinExistence type="inferred from homology"/>
<accession>A0A3D9KZQ3</accession>
<sequence length="528" mass="59959">MRIVFFVLFVGVVDVALGQKRSISEVEILGNMPDRVHFGKQNVSLRFVNGRVLSTPNPSVEAVALYRYLQDMSGKLMLSGQMWVPWGIHEIEYIQTKTGYKPAIAGFDYINEPSNALETQRAIDYWRGGGIVTFMWHAGAPGIGEGYENSKATIDIDRCFIEGTEEYEDFWGDLKRIGDWLQKLEDANVPVIWRPFHELDGHWFWWSKQGPERFKLLWTTMYDYLVNERGLSNLIWTLCYTATPDSSWYPGDDYVDIAGADTYDNLDDSHAGMYHAVVEAVGQADFPIAFHETGNLPQPEECIVDGAMWSWWMVWHTDWLTQVDEDYLKYNYQHHLVVTHDELPDIVSEYGWDAACEVPEIQAYVKIGDGDWEESNRIALNVGEQVSFRVATDDAGSWDWNGYGTSTADQSQLEQTVTMDKLGVAKATFTSTCGVTYTQTFHVTNALPNQPVLSINSMPMVYPTEMYDHVTVAGEKPVDFILLDARGVEVLSIQVKEQRQVDVSHLISGSYFAVLRGASNRVVRLIKK</sequence>
<dbReference type="AlphaFoldDB" id="A0A3D9KZQ3"/>
<protein>
    <submittedName>
        <fullName evidence="6">Glycosyl hydrolase family 26</fullName>
    </submittedName>
</protein>
<gene>
    <name evidence="6" type="ORF">C7460_11517</name>
</gene>
<feature type="domain" description="GH26" evidence="5">
    <location>
        <begin position="60"/>
        <end position="341"/>
    </location>
</feature>
<dbReference type="EMBL" id="QREG01000015">
    <property type="protein sequence ID" value="RED96128.1"/>
    <property type="molecule type" value="Genomic_DNA"/>
</dbReference>
<dbReference type="Pfam" id="PF02156">
    <property type="entry name" value="Glyco_hydro_26"/>
    <property type="match status" value="1"/>
</dbReference>
<dbReference type="OrthoDB" id="9803686at2"/>
<feature type="active site" description="Nucleophile" evidence="4">
    <location>
        <position position="292"/>
    </location>
</feature>
<evidence type="ECO:0000256" key="4">
    <source>
        <dbReference type="PROSITE-ProRule" id="PRU01100"/>
    </source>
</evidence>
<dbReference type="GO" id="GO:0006080">
    <property type="term" value="P:substituted mannan metabolic process"/>
    <property type="evidence" value="ECO:0007669"/>
    <property type="project" value="InterPro"/>
</dbReference>
<evidence type="ECO:0000313" key="7">
    <source>
        <dbReference type="Proteomes" id="UP000256779"/>
    </source>
</evidence>
<dbReference type="Gene3D" id="3.20.20.80">
    <property type="entry name" value="Glycosidases"/>
    <property type="match status" value="1"/>
</dbReference>
<reference evidence="6 7" key="1">
    <citation type="submission" date="2018-07" db="EMBL/GenBank/DDBJ databases">
        <title>Genomic Encyclopedia of Type Strains, Phase IV (KMG-IV): sequencing the most valuable type-strain genomes for metagenomic binning, comparative biology and taxonomic classification.</title>
        <authorList>
            <person name="Goeker M."/>
        </authorList>
    </citation>
    <scope>NUCLEOTIDE SEQUENCE [LARGE SCALE GENOMIC DNA]</scope>
    <source>
        <strain evidence="6 7">DSM 4134</strain>
    </source>
</reference>
<evidence type="ECO:0000256" key="3">
    <source>
        <dbReference type="ARBA" id="ARBA00023295"/>
    </source>
</evidence>
<dbReference type="PANTHER" id="PTHR40079">
    <property type="entry name" value="MANNAN ENDO-1,4-BETA-MANNOSIDASE E-RELATED"/>
    <property type="match status" value="1"/>
</dbReference>
<evidence type="ECO:0000313" key="6">
    <source>
        <dbReference type="EMBL" id="RED96128.1"/>
    </source>
</evidence>
<dbReference type="PANTHER" id="PTHR40079:SF4">
    <property type="entry name" value="GH26 DOMAIN-CONTAINING PROTEIN-RELATED"/>
    <property type="match status" value="1"/>
</dbReference>
<dbReference type="PRINTS" id="PR00739">
    <property type="entry name" value="GLHYDRLASE26"/>
</dbReference>
<keyword evidence="2 4" id="KW-0378">Hydrolase</keyword>
<dbReference type="PROSITE" id="PS51764">
    <property type="entry name" value="GH26"/>
    <property type="match status" value="1"/>
</dbReference>
<dbReference type="GO" id="GO:0016985">
    <property type="term" value="F:mannan endo-1,4-beta-mannosidase activity"/>
    <property type="evidence" value="ECO:0007669"/>
    <property type="project" value="InterPro"/>
</dbReference>
<evidence type="ECO:0000256" key="1">
    <source>
        <dbReference type="ARBA" id="ARBA00007754"/>
    </source>
</evidence>
<evidence type="ECO:0000259" key="5">
    <source>
        <dbReference type="PROSITE" id="PS51764"/>
    </source>
</evidence>
<organism evidence="6 7">
    <name type="scientific">Marinoscillum furvescens DSM 4134</name>
    <dbReference type="NCBI Taxonomy" id="1122208"/>
    <lineage>
        <taxon>Bacteria</taxon>
        <taxon>Pseudomonadati</taxon>
        <taxon>Bacteroidota</taxon>
        <taxon>Cytophagia</taxon>
        <taxon>Cytophagales</taxon>
        <taxon>Reichenbachiellaceae</taxon>
        <taxon>Marinoscillum</taxon>
    </lineage>
</organism>
<comment type="similarity">
    <text evidence="1 4">Belongs to the glycosyl hydrolase 26 family.</text>
</comment>
<dbReference type="Proteomes" id="UP000256779">
    <property type="component" value="Unassembled WGS sequence"/>
</dbReference>
<name>A0A3D9KZQ3_MARFU</name>
<feature type="active site" description="Proton donor" evidence="4">
    <location>
        <position position="198"/>
    </location>
</feature>